<protein>
    <submittedName>
        <fullName evidence="1">Uncharacterized protein</fullName>
    </submittedName>
</protein>
<feature type="non-terminal residue" evidence="1">
    <location>
        <position position="30"/>
    </location>
</feature>
<name>A0A382MGZ2_9ZZZZ</name>
<dbReference type="AlphaFoldDB" id="A0A382MGZ2"/>
<gene>
    <name evidence="1" type="ORF">METZ01_LOCUS300774</name>
</gene>
<proteinExistence type="predicted"/>
<dbReference type="EMBL" id="UINC01093474">
    <property type="protein sequence ID" value="SVC47920.1"/>
    <property type="molecule type" value="Genomic_DNA"/>
</dbReference>
<evidence type="ECO:0000313" key="1">
    <source>
        <dbReference type="EMBL" id="SVC47920.1"/>
    </source>
</evidence>
<accession>A0A382MGZ2</accession>
<reference evidence="1" key="1">
    <citation type="submission" date="2018-05" db="EMBL/GenBank/DDBJ databases">
        <authorList>
            <person name="Lanie J.A."/>
            <person name="Ng W.-L."/>
            <person name="Kazmierczak K.M."/>
            <person name="Andrzejewski T.M."/>
            <person name="Davidsen T.M."/>
            <person name="Wayne K.J."/>
            <person name="Tettelin H."/>
            <person name="Glass J.I."/>
            <person name="Rusch D."/>
            <person name="Podicherti R."/>
            <person name="Tsui H.-C.T."/>
            <person name="Winkler M.E."/>
        </authorList>
    </citation>
    <scope>NUCLEOTIDE SEQUENCE</scope>
</reference>
<organism evidence="1">
    <name type="scientific">marine metagenome</name>
    <dbReference type="NCBI Taxonomy" id="408172"/>
    <lineage>
        <taxon>unclassified sequences</taxon>
        <taxon>metagenomes</taxon>
        <taxon>ecological metagenomes</taxon>
    </lineage>
</organism>
<sequence length="30" mass="3432">MYNIIKLHEKDNIAVVPMVIPAHENINSDL</sequence>